<keyword evidence="10" id="KW-0813">Transport</keyword>
<gene>
    <name evidence="12" type="ORF">F5Z01DRAFT_549535</name>
</gene>
<keyword evidence="5 10" id="KW-0256">Endoplasmic reticulum</keyword>
<dbReference type="EMBL" id="MU251250">
    <property type="protein sequence ID" value="KAG9255610.1"/>
    <property type="molecule type" value="Genomic_DNA"/>
</dbReference>
<dbReference type="Pfam" id="PF04506">
    <property type="entry name" value="Rft-1"/>
    <property type="match status" value="1"/>
</dbReference>
<feature type="transmembrane region" description="Helical" evidence="10">
    <location>
        <begin position="203"/>
        <end position="226"/>
    </location>
</feature>
<comment type="function">
    <text evidence="9 10">Intramembrane glycolipid transporter that operates in the biosynthetic pathway of dolichol-linked oligosaccharides, the glycan precursors employed in protein asparagine (N)-glycosylation. The sequential addition of sugars to dolichol pyrophosphate produces dolichol-linked oligosaccharides containing fourteen sugars, including two GlcNAcs, nine mannoses and three glucoses. Once assembled, the oligosaccharide is transferred from the lipid to nascent proteins by oligosaccharyltransferases. The assembly of dolichol-linked oligosaccharides begins on the cytosolic side of the endoplasmic reticulum membrane and finishes in its lumen. RFT1 could mediate the translocation of the cytosolically oriented intermediate DolPP-GlcNAc2Man5, produced by ALG11, into the ER lumen where dolichol-linked oligosaccharides assembly continues. However, the intramembrane lipid transporter activity could not be confirmed in vitro.</text>
</comment>
<protein>
    <recommendedName>
        <fullName evidence="8 10">Man(5)GlcNAc(2)-PP-dolichol translocation protein RFT1</fullName>
    </recommendedName>
</protein>
<keyword evidence="6 10" id="KW-1133">Transmembrane helix</keyword>
<reference evidence="12" key="1">
    <citation type="journal article" date="2021" name="IMA Fungus">
        <title>Genomic characterization of three marine fungi, including Emericellopsis atlantica sp. nov. with signatures of a generalist lifestyle and marine biomass degradation.</title>
        <authorList>
            <person name="Hagestad O.C."/>
            <person name="Hou L."/>
            <person name="Andersen J.H."/>
            <person name="Hansen E.H."/>
            <person name="Altermark B."/>
            <person name="Li C."/>
            <person name="Kuhnert E."/>
            <person name="Cox R.J."/>
            <person name="Crous P.W."/>
            <person name="Spatafora J.W."/>
            <person name="Lail K."/>
            <person name="Amirebrahimi M."/>
            <person name="Lipzen A."/>
            <person name="Pangilinan J."/>
            <person name="Andreopoulos W."/>
            <person name="Hayes R.D."/>
            <person name="Ng V."/>
            <person name="Grigoriev I.V."/>
            <person name="Jackson S.A."/>
            <person name="Sutton T.D.S."/>
            <person name="Dobson A.D.W."/>
            <person name="Rama T."/>
        </authorList>
    </citation>
    <scope>NUCLEOTIDE SEQUENCE</scope>
    <source>
        <strain evidence="12">TS7</strain>
    </source>
</reference>
<comment type="subcellular location">
    <subcellularLocation>
        <location evidence="1 10">Endoplasmic reticulum membrane</location>
        <topology evidence="1 10">Multi-pass membrane protein</topology>
    </subcellularLocation>
</comment>
<keyword evidence="13" id="KW-1185">Reference proteome</keyword>
<dbReference type="OrthoDB" id="9979195at2759"/>
<feature type="transmembrane region" description="Helical" evidence="10">
    <location>
        <begin position="414"/>
        <end position="434"/>
    </location>
</feature>
<comment type="caution">
    <text evidence="10">Lacks conserved residue(s) required for the propagation of feature annotation.</text>
</comment>
<feature type="transmembrane region" description="Helical" evidence="10">
    <location>
        <begin position="106"/>
        <end position="125"/>
    </location>
</feature>
<sequence length="523" mass="56283">MASGTQKRKENSKSTSTNAKSEPETTPSQPKASALRGASLLITLQLISRLLTFLFNNLLVRFLTAPLLGLSTQLEVYYLSVLFFARESLRVAIQRTDGSGQAVVNLGYVSVALGVIVSVGLGWMYEGYASTDAAFLAMSLRLYGLAAIVELLSEPVFVLMQSRLQFGTRALAEGLATFLRCAVTFGSAVWAERSGRDLGVLPFALGQMVYGIALLVVYLVSGYRLVSQLGLSLFPRHAGSGKEYALNGYLYQPTLSLAGTMMAQSVVKHILTQGDTFLISLLSTPNVQGVYALANNYGGLLARFLFQPVEESLRSYFSRLLTPPQAKPSILQARESLKGILKMYIYLSIVILTLGPFAAKPLLAIVAGRRWLGSGAGDVLATYCFYIPLLALNGIAEAFVASVASEGEVHRQSVWMFAFSLVFAGSAVVFMRTLDLGASGLVAANSVNMLCRIIWSASFIRGFFARHGLAIGFGELLPKTAMALAVSTAGVMFALNVTEDAEALPFRSLFRVASFAVPLVISM</sequence>
<evidence type="ECO:0000313" key="12">
    <source>
        <dbReference type="EMBL" id="KAG9255610.1"/>
    </source>
</evidence>
<evidence type="ECO:0000256" key="8">
    <source>
        <dbReference type="ARBA" id="ARBA00044793"/>
    </source>
</evidence>
<evidence type="ECO:0000256" key="11">
    <source>
        <dbReference type="SAM" id="MobiDB-lite"/>
    </source>
</evidence>
<dbReference type="GO" id="GO:0006488">
    <property type="term" value="P:dolichol-linked oligosaccharide biosynthetic process"/>
    <property type="evidence" value="ECO:0007669"/>
    <property type="project" value="InterPro"/>
</dbReference>
<evidence type="ECO:0000256" key="1">
    <source>
        <dbReference type="ARBA" id="ARBA00004477"/>
    </source>
</evidence>
<evidence type="ECO:0000256" key="3">
    <source>
        <dbReference type="ARBA" id="ARBA00010288"/>
    </source>
</evidence>
<dbReference type="RefSeq" id="XP_046119534.1">
    <property type="nucleotide sequence ID" value="XM_046260600.1"/>
</dbReference>
<dbReference type="GO" id="GO:0034203">
    <property type="term" value="P:glycolipid translocation"/>
    <property type="evidence" value="ECO:0007669"/>
    <property type="project" value="TreeGrafter"/>
</dbReference>
<proteinExistence type="inferred from homology"/>
<feature type="compositionally biased region" description="Polar residues" evidence="11">
    <location>
        <begin position="13"/>
        <end position="31"/>
    </location>
</feature>
<evidence type="ECO:0000256" key="9">
    <source>
        <dbReference type="ARBA" id="ARBA00045912"/>
    </source>
</evidence>
<feature type="region of interest" description="Disordered" evidence="11">
    <location>
        <begin position="1"/>
        <end position="31"/>
    </location>
</feature>
<dbReference type="GeneID" id="70291503"/>
<name>A0A9P7ZP45_9HYPO</name>
<keyword evidence="4 10" id="KW-0812">Transmembrane</keyword>
<feature type="transmembrane region" description="Helical" evidence="10">
    <location>
        <begin position="344"/>
        <end position="368"/>
    </location>
</feature>
<comment type="caution">
    <text evidence="12">The sequence shown here is derived from an EMBL/GenBank/DDBJ whole genome shotgun (WGS) entry which is preliminary data.</text>
</comment>
<comment type="similarity">
    <text evidence="3 10">Belongs to the RFT1 family.</text>
</comment>
<evidence type="ECO:0000256" key="2">
    <source>
        <dbReference type="ARBA" id="ARBA00004922"/>
    </source>
</evidence>
<dbReference type="PANTHER" id="PTHR13117">
    <property type="entry name" value="ENDOPLASMIC RETICULUM MULTISPAN TRANSMEMBRANE PROTEIN-RELATED"/>
    <property type="match status" value="1"/>
</dbReference>
<dbReference type="GO" id="GO:0005789">
    <property type="term" value="C:endoplasmic reticulum membrane"/>
    <property type="evidence" value="ECO:0007669"/>
    <property type="project" value="UniProtKB-SubCell"/>
</dbReference>
<accession>A0A9P7ZP45</accession>
<feature type="transmembrane region" description="Helical" evidence="10">
    <location>
        <begin position="171"/>
        <end position="191"/>
    </location>
</feature>
<organism evidence="12 13">
    <name type="scientific">Emericellopsis atlantica</name>
    <dbReference type="NCBI Taxonomy" id="2614577"/>
    <lineage>
        <taxon>Eukaryota</taxon>
        <taxon>Fungi</taxon>
        <taxon>Dikarya</taxon>
        <taxon>Ascomycota</taxon>
        <taxon>Pezizomycotina</taxon>
        <taxon>Sordariomycetes</taxon>
        <taxon>Hypocreomycetidae</taxon>
        <taxon>Hypocreales</taxon>
        <taxon>Bionectriaceae</taxon>
        <taxon>Emericellopsis</taxon>
    </lineage>
</organism>
<dbReference type="AlphaFoldDB" id="A0A9P7ZP45"/>
<evidence type="ECO:0000256" key="10">
    <source>
        <dbReference type="RuleBase" id="RU365067"/>
    </source>
</evidence>
<evidence type="ECO:0000256" key="7">
    <source>
        <dbReference type="ARBA" id="ARBA00023136"/>
    </source>
</evidence>
<evidence type="ECO:0000256" key="6">
    <source>
        <dbReference type="ARBA" id="ARBA00022989"/>
    </source>
</evidence>
<keyword evidence="7 10" id="KW-0472">Membrane</keyword>
<dbReference type="PANTHER" id="PTHR13117:SF5">
    <property type="entry name" value="PROTEIN RFT1 HOMOLOG"/>
    <property type="match status" value="1"/>
</dbReference>
<comment type="pathway">
    <text evidence="2">Protein modification; protein glycosylation.</text>
</comment>
<feature type="transmembrane region" description="Helical" evidence="10">
    <location>
        <begin position="380"/>
        <end position="402"/>
    </location>
</feature>
<evidence type="ECO:0000313" key="13">
    <source>
        <dbReference type="Proteomes" id="UP000887229"/>
    </source>
</evidence>
<evidence type="ECO:0000256" key="4">
    <source>
        <dbReference type="ARBA" id="ARBA00022692"/>
    </source>
</evidence>
<dbReference type="Proteomes" id="UP000887229">
    <property type="component" value="Unassembled WGS sequence"/>
</dbReference>
<dbReference type="InterPro" id="IPR007594">
    <property type="entry name" value="RFT1"/>
</dbReference>
<feature type="transmembrane region" description="Helical" evidence="10">
    <location>
        <begin position="140"/>
        <end position="159"/>
    </location>
</feature>
<evidence type="ECO:0000256" key="5">
    <source>
        <dbReference type="ARBA" id="ARBA00022824"/>
    </source>
</evidence>